<proteinExistence type="predicted"/>
<protein>
    <submittedName>
        <fullName evidence="1">Uncharacterized protein</fullName>
    </submittedName>
</protein>
<organism evidence="1 2">
    <name type="scientific">Paenibacillus etheri</name>
    <dbReference type="NCBI Taxonomy" id="1306852"/>
    <lineage>
        <taxon>Bacteria</taxon>
        <taxon>Bacillati</taxon>
        <taxon>Bacillota</taxon>
        <taxon>Bacilli</taxon>
        <taxon>Bacillales</taxon>
        <taxon>Paenibacillaceae</taxon>
        <taxon>Paenibacillus</taxon>
    </lineage>
</organism>
<evidence type="ECO:0000313" key="1">
    <source>
        <dbReference type="EMBL" id="KTD85743.1"/>
    </source>
</evidence>
<dbReference type="OrthoDB" id="2657408at2"/>
<accession>A0A0W1AWS8</accession>
<dbReference type="RefSeq" id="WP_060624576.1">
    <property type="nucleotide sequence ID" value="NZ_LCZJ02000026.1"/>
</dbReference>
<reference evidence="1 2" key="1">
    <citation type="journal article" date="2015" name="Int. Biodeterior. Biodegradation">
        <title>Physiological and genetic screening methods for the isolation of methyl tert-butyl ether-degrading bacteria for bioremediation purposes.</title>
        <authorList>
            <person name="Guisado I.M."/>
            <person name="Purswani J."/>
            <person name="Gonzalez Lopez J."/>
            <person name="Pozo C."/>
        </authorList>
    </citation>
    <scope>NUCLEOTIDE SEQUENCE [LARGE SCALE GENOMIC DNA]</scope>
    <source>
        <strain evidence="1 2">SH7</strain>
    </source>
</reference>
<name>A0A0W1AWS8_9BACL</name>
<comment type="caution">
    <text evidence="1">The sequence shown here is derived from an EMBL/GenBank/DDBJ whole genome shotgun (WGS) entry which is preliminary data.</text>
</comment>
<sequence length="183" mass="20294">MKKWGISFLLIALLVAQFPVSSYAIGFFKYGYPPDAVVTPQGPAPMQTLKVKVTGKKEATPMIIWVQTDGPNWKATWEGGSEITDTTGSGVSAVPNKKRTDFILDMSVYAPDLMEDSKHNEFTKSEIKSFGISDMKWISANSYTPAITGEDPEFQVGTLTANIKVYTGYDDEDKLIYNDKPEF</sequence>
<dbReference type="Proteomes" id="UP000054709">
    <property type="component" value="Unassembled WGS sequence"/>
</dbReference>
<dbReference type="AlphaFoldDB" id="A0A0W1AWS8"/>
<dbReference type="EMBL" id="LCZJ02000026">
    <property type="protein sequence ID" value="KTD85743.1"/>
    <property type="molecule type" value="Genomic_DNA"/>
</dbReference>
<gene>
    <name evidence="1" type="ORF">UQ64_19875</name>
</gene>
<evidence type="ECO:0000313" key="2">
    <source>
        <dbReference type="Proteomes" id="UP000054709"/>
    </source>
</evidence>
<keyword evidence="2" id="KW-1185">Reference proteome</keyword>